<gene>
    <name evidence="2" type="ORF">RCC75_07270</name>
    <name evidence="3" type="ORF">RCG00_05645</name>
</gene>
<dbReference type="EMBL" id="JAVFKN010000007">
    <property type="protein sequence ID" value="MDQ5768323.1"/>
    <property type="molecule type" value="Genomic_DNA"/>
</dbReference>
<reference evidence="3 4" key="1">
    <citation type="submission" date="2023-08" db="EMBL/GenBank/DDBJ databases">
        <title>New molecular markers tilS and rpoB for phylogenetic and monitoring studies of the genus Thiothrix biodiversity.</title>
        <authorList>
            <person name="Ravin N.V."/>
            <person name="Smolyakov D."/>
            <person name="Markov N.D."/>
            <person name="Beletsky A.V."/>
            <person name="Mardanov A.V."/>
            <person name="Rudenko T.S."/>
            <person name="Grabovich M.Y."/>
        </authorList>
    </citation>
    <scope>NUCLEOTIDE SEQUENCE</scope>
    <source>
        <strain evidence="3">DNT52</strain>
        <strain evidence="2 4">H33</strain>
    </source>
</reference>
<evidence type="ECO:0000313" key="3">
    <source>
        <dbReference type="EMBL" id="WML87850.1"/>
    </source>
</evidence>
<evidence type="ECO:0000313" key="2">
    <source>
        <dbReference type="EMBL" id="MDQ5768323.1"/>
    </source>
</evidence>
<sequence>MGALIESGKHLVLNNRYALLSCIAVSGAGKIYRGRDLEQVKHQGLESRILIHVLPNEASAWALDALFQHITITSQRLALPWILTPLAYGHDNGQAYVVLASPDTWEVQSLLAQAGQPSPCQRNASKNLKPLIKNRYLDEHIDPALLLCVAGTDVHILATALSPQVQQLEKRGSHRVIPRKHVSHALMTGSLLTLFGIFTAVAGNAVLETVAAPYPVSASVSEPSEPLSPTALTPPSHASVLTVNHGQQTHHDTPLVEIADSTATKPKPRAITDTKKKKSAVVASTAPKKSPAVAAAKPKVTPPPVQATVPPQTTVATDDDNSLESLIAQAYAALNAGNLGSDGALYFTRKLRGKAPQHPQVARLGQEITAAYLRQVRVALIHNLTDAERILPLSRQLIQEFGLNHLERAQRTLEDKTLELRNHW</sequence>
<evidence type="ECO:0000313" key="4">
    <source>
        <dbReference type="Proteomes" id="UP001223336"/>
    </source>
</evidence>
<dbReference type="RefSeq" id="WP_308134376.1">
    <property type="nucleotide sequence ID" value="NZ_CP133217.1"/>
</dbReference>
<dbReference type="EMBL" id="CP133217">
    <property type="protein sequence ID" value="WML87850.1"/>
    <property type="molecule type" value="Genomic_DNA"/>
</dbReference>
<dbReference type="Proteomes" id="UP001229862">
    <property type="component" value="Chromosome"/>
</dbReference>
<organism evidence="3">
    <name type="scientific">Thiothrix subterranea</name>
    <dbReference type="NCBI Taxonomy" id="2735563"/>
    <lineage>
        <taxon>Bacteria</taxon>
        <taxon>Pseudomonadati</taxon>
        <taxon>Pseudomonadota</taxon>
        <taxon>Gammaproteobacteria</taxon>
        <taxon>Thiotrichales</taxon>
        <taxon>Thiotrichaceae</taxon>
        <taxon>Thiothrix</taxon>
    </lineage>
</organism>
<dbReference type="Proteomes" id="UP001223336">
    <property type="component" value="Unassembled WGS sequence"/>
</dbReference>
<dbReference type="AlphaFoldDB" id="A0AA51MP80"/>
<keyword evidence="4" id="KW-1185">Reference proteome</keyword>
<accession>A0AA51MP80</accession>
<proteinExistence type="predicted"/>
<evidence type="ECO:0000256" key="1">
    <source>
        <dbReference type="SAM" id="MobiDB-lite"/>
    </source>
</evidence>
<name>A0AA51MP80_9GAMM</name>
<protein>
    <submittedName>
        <fullName evidence="3">Uncharacterized protein</fullName>
    </submittedName>
</protein>
<feature type="compositionally biased region" description="Low complexity" evidence="1">
    <location>
        <begin position="280"/>
        <end position="299"/>
    </location>
</feature>
<feature type="region of interest" description="Disordered" evidence="1">
    <location>
        <begin position="261"/>
        <end position="318"/>
    </location>
</feature>
<feature type="compositionally biased region" description="Low complexity" evidence="1">
    <location>
        <begin position="306"/>
        <end position="316"/>
    </location>
</feature>